<dbReference type="eggNOG" id="KOG3627">
    <property type="taxonomic scope" value="Eukaryota"/>
</dbReference>
<reference evidence="10 12" key="8">
    <citation type="journal article" date="2007" name="Science">
        <title>Sequence finishing and mapping of Drosophila melanogaster heterochromatin.</title>
        <authorList>
            <person name="Hoskins R.A."/>
            <person name="Carlson J.W."/>
            <person name="Kennedy C."/>
            <person name="Acevedo D."/>
            <person name="Evans-Holm M."/>
            <person name="Frise E."/>
            <person name="Wan K.H."/>
            <person name="Park S."/>
            <person name="Mendez-Lago M."/>
            <person name="Rossi F."/>
            <person name="Villasante A."/>
            <person name="Dimitri P."/>
            <person name="Karpen G.H."/>
            <person name="Celniker S.E."/>
        </authorList>
    </citation>
    <scope>NUCLEOTIDE SEQUENCE [LARGE SCALE GENOMIC DNA]</scope>
    <source>
        <strain evidence="12">Berkeley</strain>
    </source>
</reference>
<gene>
    <name evidence="10" type="primary">Dmel\CG43125</name>
    <name evidence="10" type="synonym">SPH250</name>
    <name evidence="10 11" type="ORF">CG43125</name>
    <name evidence="10" type="ORF">Dmel_CG43125</name>
</gene>
<evidence type="ECO:0000256" key="3">
    <source>
        <dbReference type="ARBA" id="ARBA00022837"/>
    </source>
</evidence>
<dbReference type="GO" id="GO:0045087">
    <property type="term" value="P:innate immune response"/>
    <property type="evidence" value="ECO:0000318"/>
    <property type="project" value="GO_Central"/>
</dbReference>
<evidence type="ECO:0000313" key="10">
    <source>
        <dbReference type="EMBL" id="AFH06661.1"/>
    </source>
</evidence>
<reference evidence="10 12" key="1">
    <citation type="journal article" date="2000" name="Science">
        <title>The genome sequence of Drosophila melanogaster.</title>
        <authorList>
            <person name="Adams M.D."/>
            <person name="Celniker S.E."/>
            <person name="Holt R.A."/>
            <person name="Evans C.A."/>
            <person name="Gocayne J.D."/>
            <person name="Amanatides P.G."/>
            <person name="Scherer S.E."/>
            <person name="Li P.W."/>
            <person name="Hoskins R.A."/>
            <person name="Galle R.F."/>
            <person name="George R.A."/>
            <person name="Lewis S.E."/>
            <person name="Richards S."/>
            <person name="Ashburner M."/>
            <person name="Henderson S.N."/>
            <person name="Sutton G.G."/>
            <person name="Wortman J.R."/>
            <person name="Yandell M.D."/>
            <person name="Zhang Q."/>
            <person name="Chen L.X."/>
            <person name="Brandon R.C."/>
            <person name="Rogers Y.H."/>
            <person name="Blazej R.G."/>
            <person name="Champe M."/>
            <person name="Pfeiffer B.D."/>
            <person name="Wan K.H."/>
            <person name="Doyle C."/>
            <person name="Baxter E.G."/>
            <person name="Helt G."/>
            <person name="Nelson C.R."/>
            <person name="Gabor G.L."/>
            <person name="Abril J.F."/>
            <person name="Agbayani A."/>
            <person name="An H.J."/>
            <person name="Andrews-Pfannkoch C."/>
            <person name="Baldwin D."/>
            <person name="Ballew R.M."/>
            <person name="Basu A."/>
            <person name="Baxendale J."/>
            <person name="Bayraktaroglu L."/>
            <person name="Beasley E.M."/>
            <person name="Beeson K.Y."/>
            <person name="Benos P.V."/>
            <person name="Berman B.P."/>
            <person name="Bhandari D."/>
            <person name="Bolshakov S."/>
            <person name="Borkova D."/>
            <person name="Botchan M.R."/>
            <person name="Bouck J."/>
            <person name="Brokstein P."/>
            <person name="Brottier P."/>
            <person name="Burtis K.C."/>
            <person name="Busam D.A."/>
            <person name="Butler H."/>
            <person name="Cadieu E."/>
            <person name="Center A."/>
            <person name="Chandra I."/>
            <person name="Cherry J.M."/>
            <person name="Cawley S."/>
            <person name="Dahlke C."/>
            <person name="Davenport L.B."/>
            <person name="Davies P."/>
            <person name="de Pablos B."/>
            <person name="Delcher A."/>
            <person name="Deng Z."/>
            <person name="Mays A.D."/>
            <person name="Dew I."/>
            <person name="Dietz S.M."/>
            <person name="Dodson K."/>
            <person name="Doup L.E."/>
            <person name="Downes M."/>
            <person name="Dugan-Rocha S."/>
            <person name="Dunkov B.C."/>
            <person name="Dunn P."/>
            <person name="Durbin K.J."/>
            <person name="Evangelista C.C."/>
            <person name="Ferraz C."/>
            <person name="Ferriera S."/>
            <person name="Fleischmann W."/>
            <person name="Fosler C."/>
            <person name="Gabrielian A.E."/>
            <person name="Garg N.S."/>
            <person name="Gelbart W.M."/>
            <person name="Glasser K."/>
            <person name="Glodek A."/>
            <person name="Gong F."/>
            <person name="Gorrell J.H."/>
            <person name="Gu Z."/>
            <person name="Guan P."/>
            <person name="Harris M."/>
            <person name="Harris N.L."/>
            <person name="Harvey D."/>
            <person name="Heiman T.J."/>
            <person name="Hernandez J.R."/>
            <person name="Houck J."/>
            <person name="Hostin D."/>
            <person name="Houston K.A."/>
            <person name="Howland T.J."/>
            <person name="Wei M.H."/>
            <person name="Ibegwam C."/>
            <person name="Jalali M."/>
            <person name="Kalush F."/>
            <person name="Karpen G.H."/>
            <person name="Ke Z."/>
            <person name="Kennison J.A."/>
            <person name="Ketchum K.A."/>
            <person name="Kimmel B.E."/>
            <person name="Kodira C.D."/>
            <person name="Kraft C."/>
            <person name="Kravitz S."/>
            <person name="Kulp D."/>
            <person name="Lai Z."/>
            <person name="Lasko P."/>
            <person name="Lei Y."/>
            <person name="Levitsky A.A."/>
            <person name="Li J."/>
            <person name="Li Z."/>
            <person name="Liang Y."/>
            <person name="Lin X."/>
            <person name="Liu X."/>
            <person name="Mattei B."/>
            <person name="McIntosh T.C."/>
            <person name="McLeod M.P."/>
            <person name="McPherson D."/>
            <person name="Merkulov G."/>
            <person name="Milshina N.V."/>
            <person name="Mobarry C."/>
            <person name="Morris J."/>
            <person name="Moshrefi A."/>
            <person name="Mount S.M."/>
            <person name="Moy M."/>
            <person name="Murphy B."/>
            <person name="Murphy L."/>
            <person name="Muzny D.M."/>
            <person name="Nelson D.L."/>
            <person name="Nelson D.R."/>
            <person name="Nelson K.A."/>
            <person name="Nixon K."/>
            <person name="Nusskern D.R."/>
            <person name="Pacleb J.M."/>
            <person name="Palazzolo M."/>
            <person name="Pittman G.S."/>
            <person name="Pan S."/>
            <person name="Pollard J."/>
            <person name="Puri V."/>
            <person name="Reese M.G."/>
            <person name="Reinert K."/>
            <person name="Remington K."/>
            <person name="Saunders R.D."/>
            <person name="Scheeler F."/>
            <person name="Shen H."/>
            <person name="Shue B.C."/>
            <person name="Siden-Kiamos I."/>
            <person name="Simpson M."/>
            <person name="Skupski M.P."/>
            <person name="Smith T."/>
            <person name="Spier E."/>
            <person name="Spradling A.C."/>
            <person name="Stapleton M."/>
            <person name="Strong R."/>
            <person name="Sun E."/>
            <person name="Svirskas R."/>
            <person name="Tector C."/>
            <person name="Turner R."/>
            <person name="Venter E."/>
            <person name="Wang A.H."/>
            <person name="Wang X."/>
            <person name="Wang Z.Y."/>
            <person name="Wassarman D.A."/>
            <person name="Weinstock G.M."/>
            <person name="Weissenbach J."/>
            <person name="Williams S.M."/>
            <person name="WoodageT"/>
            <person name="Worley K.C."/>
            <person name="Wu D."/>
            <person name="Yang S."/>
            <person name="Yao Q.A."/>
            <person name="Ye J."/>
            <person name="Yeh R.F."/>
            <person name="Zaveri J.S."/>
            <person name="Zhan M."/>
            <person name="Zhang G."/>
            <person name="Zhao Q."/>
            <person name="Zheng L."/>
            <person name="Zheng X.H."/>
            <person name="Zhong F.N."/>
            <person name="Zhong W."/>
            <person name="Zhou X."/>
            <person name="Zhu S."/>
            <person name="Zhu X."/>
            <person name="Smith H.O."/>
            <person name="Gibbs R.A."/>
            <person name="Myers E.W."/>
            <person name="Rubin G.M."/>
            <person name="Venter J.C."/>
        </authorList>
    </citation>
    <scope>NUCLEOTIDE SEQUENCE [LARGE SCALE GENOMIC DNA]</scope>
    <source>
        <strain evidence="12">Berkeley</strain>
    </source>
</reference>
<evidence type="ECO:0000256" key="1">
    <source>
        <dbReference type="ARBA" id="ARBA00022723"/>
    </source>
</evidence>
<keyword evidence="4" id="KW-0865">Zymogen</keyword>
<reference evidence="10 12" key="6">
    <citation type="journal article" date="2005" name="PLoS Comput. Biol.">
        <title>Combined evidence annotation of transposable elements in genome sequences.</title>
        <authorList>
            <person name="Quesneville H."/>
            <person name="Bergman C.M."/>
            <person name="Andrieu O."/>
            <person name="Autard D."/>
            <person name="Nouaud D."/>
            <person name="Ashburner M."/>
            <person name="Anxolabehere D."/>
        </authorList>
    </citation>
    <scope>NUCLEOTIDE SEQUENCE [LARGE SCALE GENOMIC DNA]</scope>
    <source>
        <strain evidence="12">Berkeley</strain>
    </source>
</reference>
<evidence type="ECO:0000256" key="7">
    <source>
        <dbReference type="ARBA" id="ARBA00024195"/>
    </source>
</evidence>
<evidence type="ECO:0000256" key="6">
    <source>
        <dbReference type="ARBA" id="ARBA00023180"/>
    </source>
</evidence>
<dbReference type="OrthoDB" id="7840639at2759"/>
<dbReference type="STRING" id="7227.FBpp0293648"/>
<dbReference type="InParanoid" id="A0A0B4K7A7"/>
<reference evidence="10 12" key="7">
    <citation type="journal article" date="2007" name="Science">
        <title>The Release 5.1 annotation of Drosophila melanogaster heterochromatin.</title>
        <authorList>
            <person name="Smith C.D."/>
            <person name="Shu S."/>
            <person name="Mungall C.J."/>
            <person name="Karpen G.H."/>
        </authorList>
    </citation>
    <scope>NUCLEOTIDE SEQUENCE [LARGE SCALE GENOMIC DNA]</scope>
    <source>
        <strain evidence="12">Berkeley</strain>
    </source>
</reference>
<keyword evidence="3" id="KW-0106">Calcium</keyword>
<reference evidence="10 12" key="5">
    <citation type="journal article" date="2002" name="Genome Biol.">
        <title>Heterochromatic sequences in a Drosophila whole-genome shotgun assembly.</title>
        <authorList>
            <person name="Hoskins R.A."/>
            <person name="Smith C.D."/>
            <person name="Carlson J.W."/>
            <person name="Carvalho A.B."/>
            <person name="Halpern A."/>
            <person name="Kaminker J.S."/>
            <person name="Kennedy C."/>
            <person name="Mungall C.J."/>
            <person name="Sullivan B.A."/>
            <person name="Sutton G.G."/>
            <person name="Yasuhara J.C."/>
            <person name="Wakimoto B.T."/>
            <person name="Myers E.W."/>
            <person name="Celniker S.E."/>
            <person name="Rubin G.M."/>
            <person name="Karpen G.H."/>
        </authorList>
    </citation>
    <scope>NUCLEOTIDE SEQUENCE [LARGE SCALE GENOMIC DNA]</scope>
    <source>
        <strain evidence="12">Berkeley</strain>
    </source>
</reference>
<evidence type="ECO:0000259" key="9">
    <source>
        <dbReference type="PROSITE" id="PS50240"/>
    </source>
</evidence>
<dbReference type="RefSeq" id="NP_001247344.1">
    <property type="nucleotide sequence ID" value="NM_001260415.1"/>
</dbReference>
<dbReference type="PROSITE" id="PS50240">
    <property type="entry name" value="TRYPSIN_DOM"/>
    <property type="match status" value="1"/>
</dbReference>
<reference evidence="10 12" key="4">
    <citation type="journal article" date="2002" name="Genome Biol.">
        <title>The transposable elements of the Drosophila melanogaster euchromatin: a genomics perspective.</title>
        <authorList>
            <person name="Kaminker J.S."/>
            <person name="Bergman C.M."/>
            <person name="Kronmiller B."/>
            <person name="Carlson J."/>
            <person name="Svirskas R."/>
            <person name="Patel S."/>
            <person name="Frise E."/>
            <person name="Wheeler D.A."/>
            <person name="Lewis S.E."/>
            <person name="Rubin G.M."/>
            <person name="Ashburner M."/>
            <person name="Celniker S.E."/>
        </authorList>
    </citation>
    <scope>NUCLEOTIDE SEQUENCE [LARGE SCALE GENOMIC DNA]</scope>
    <source>
        <strain evidence="12">Berkeley</strain>
    </source>
</reference>
<keyword evidence="5" id="KW-1015">Disulfide bond</keyword>
<dbReference type="SMR" id="A0A0B4K7A7"/>
<keyword evidence="12" id="KW-1185">Reference proteome</keyword>
<name>A0A0B4K7A7_DROME</name>
<dbReference type="Gene3D" id="2.40.10.10">
    <property type="entry name" value="Trypsin-like serine proteases"/>
    <property type="match status" value="1"/>
</dbReference>
<dbReference type="GeneID" id="12798281"/>
<reference evidence="10 12" key="11">
    <citation type="journal article" date="2015" name="Genome Res.">
        <title>The Release 6 reference sequence of the Drosophila melanogaster genome.</title>
        <authorList>
            <person name="Hoskins R.A."/>
            <person name="Carlson J.W."/>
            <person name="Wan K.H."/>
            <person name="Park S."/>
            <person name="Mendez I."/>
            <person name="Galle S.E."/>
            <person name="Booth B.W."/>
            <person name="Pfeiffer B.D."/>
            <person name="George R.A."/>
            <person name="Svirskas R."/>
            <person name="Krzywinski M."/>
            <person name="Schein J."/>
            <person name="Accardo M.C."/>
            <person name="Damia E."/>
            <person name="Messina G."/>
            <person name="Mendez-Lago M."/>
            <person name="de Pablos B."/>
            <person name="Demakova O.V."/>
            <person name="Andreyeva E.N."/>
            <person name="Boldyreva L.V."/>
            <person name="Marra M."/>
            <person name="Carvalho A.B."/>
            <person name="Dimitri P."/>
            <person name="Villasante A."/>
            <person name="Zhimulev I.F."/>
            <person name="Rubin G.M."/>
            <person name="Karpen G.H."/>
            <person name="Celniker S.E."/>
        </authorList>
    </citation>
    <scope>NUCLEOTIDE SEQUENCE [LARGE SCALE GENOMIC DNA]</scope>
    <source>
        <strain evidence="12">Berkeley</strain>
    </source>
</reference>
<evidence type="ECO:0000313" key="12">
    <source>
        <dbReference type="Proteomes" id="UP000000803"/>
    </source>
</evidence>
<dbReference type="EMBL" id="AE014297">
    <property type="protein sequence ID" value="AFH06661.1"/>
    <property type="molecule type" value="Genomic_DNA"/>
</dbReference>
<dbReference type="Bgee" id="FBgn0262588">
    <property type="expression patterns" value="Expressed in embryonic/larval hemocyte (Drosophila) and 7 other cell types or tissues"/>
</dbReference>
<dbReference type="PhylomeDB" id="A0A0B4K7A7"/>
<evidence type="ECO:0000256" key="8">
    <source>
        <dbReference type="SAM" id="SignalP"/>
    </source>
</evidence>
<dbReference type="AGR" id="FB:FBgn0262588"/>
<accession>A0A0B4K7A7</accession>
<dbReference type="PaxDb" id="7227-FBpp0293648"/>
<dbReference type="FlyBase" id="FBgn0262588">
    <property type="gene designation" value="CG43125"/>
</dbReference>
<feature type="domain" description="Peptidase S1" evidence="9">
    <location>
        <begin position="15"/>
        <end position="244"/>
    </location>
</feature>
<dbReference type="VEuPathDB" id="VectorBase:FBgn0262588"/>
<reference evidence="10 12" key="10">
    <citation type="journal article" date="2015" name="G3 (Bethesda)">
        <title>Gene Model Annotations for Drosophila melanogaster: The Rule-Benders.</title>
        <authorList>
            <consortium name="FlyBase Consortium"/>
            <person name="Crosby M.A."/>
            <person name="Gramates L.S."/>
            <person name="Dos Santos G."/>
            <person name="Matthews B.B."/>
            <person name="St Pierre S.E."/>
            <person name="Zhou P."/>
            <person name="Schroeder A.J."/>
            <person name="Falls K."/>
            <person name="Emmert D.B."/>
            <person name="Russo S.M."/>
            <person name="Gelbart W.M."/>
            <person name="null"/>
        </authorList>
    </citation>
    <scope>NUCLEOTIDE SEQUENCE [LARGE SCALE GENOMIC DNA]</scope>
    <source>
        <strain evidence="12">Berkeley</strain>
    </source>
</reference>
<dbReference type="Pfam" id="PF00089">
    <property type="entry name" value="Trypsin"/>
    <property type="match status" value="1"/>
</dbReference>
<dbReference type="OMA" id="ALEVDII"/>
<evidence type="ECO:0000256" key="5">
    <source>
        <dbReference type="ARBA" id="ARBA00023157"/>
    </source>
</evidence>
<reference evidence="10 12" key="9">
    <citation type="journal article" date="2015" name="G3 (Bethesda)">
        <title>Gene Model Annotations for Drosophila melanogaster: Impact of High-Throughput Data.</title>
        <authorList>
            <consortium name="FlyBase Consortium"/>
            <person name="Matthews B.B."/>
            <person name="Dos Santos G."/>
            <person name="Crosby M.A."/>
            <person name="Emmert D.B."/>
            <person name="St Pierre S.E."/>
            <person name="Gramates L.S."/>
            <person name="Zhou P."/>
            <person name="Schroeder A.J."/>
            <person name="Falls K."/>
            <person name="Strelets V."/>
            <person name="Russo S.M."/>
            <person name="Gelbart W.M."/>
            <person name="null"/>
        </authorList>
    </citation>
    <scope>NUCLEOTIDE SEQUENCE [LARGE SCALE GENOMIC DNA]</scope>
    <source>
        <strain evidence="12">Berkeley</strain>
    </source>
</reference>
<dbReference type="SMART" id="SM00020">
    <property type="entry name" value="Tryp_SPc"/>
    <property type="match status" value="1"/>
</dbReference>
<dbReference type="InterPro" id="IPR001254">
    <property type="entry name" value="Trypsin_dom"/>
</dbReference>
<dbReference type="InterPro" id="IPR051487">
    <property type="entry name" value="Ser/Thr_Proteases_Immune/Dev"/>
</dbReference>
<dbReference type="AlphaFoldDB" id="A0A0B4K7A7"/>
<dbReference type="GO" id="GO:0046872">
    <property type="term" value="F:metal ion binding"/>
    <property type="evidence" value="ECO:0007669"/>
    <property type="project" value="UniProtKB-KW"/>
</dbReference>
<keyword evidence="6" id="KW-0325">Glycoprotein</keyword>
<dbReference type="ExpressionAtlas" id="A0A0B4K7A7">
    <property type="expression patterns" value="baseline and differential"/>
</dbReference>
<evidence type="ECO:0000256" key="4">
    <source>
        <dbReference type="ARBA" id="ARBA00023145"/>
    </source>
</evidence>
<reference evidence="10 12" key="2">
    <citation type="journal article" date="2002" name="Genome Biol.">
        <title>Finishing a whole-genome shotgun: release 3 of the Drosophila melanogaster euchromatic genome sequence.</title>
        <authorList>
            <person name="Celniker S.E."/>
            <person name="Wheeler D.A."/>
            <person name="Kronmiller B."/>
            <person name="Carlson J.W."/>
            <person name="Halpern A."/>
            <person name="Patel S."/>
            <person name="Adams M."/>
            <person name="Champe M."/>
            <person name="Dugan S.P."/>
            <person name="Frise E."/>
            <person name="Hodgson A."/>
            <person name="George R.A."/>
            <person name="Hoskins R.A."/>
            <person name="Laverty T."/>
            <person name="Muzny D.M."/>
            <person name="Nelson C.R."/>
            <person name="Pacleb J.M."/>
            <person name="Park S."/>
            <person name="Pfeiffer B.D."/>
            <person name="Richards S."/>
            <person name="Sodergren E.J."/>
            <person name="Svirskas R."/>
            <person name="Tabor P.E."/>
            <person name="Wan K."/>
            <person name="Stapleton M."/>
            <person name="Sutton G.G."/>
            <person name="Venter C."/>
            <person name="Weinstock G."/>
            <person name="Scherer S.E."/>
            <person name="Myers E.W."/>
            <person name="Gibbs R.A."/>
            <person name="Rubin G.M."/>
        </authorList>
    </citation>
    <scope>NUCLEOTIDE SEQUENCE [LARGE SCALE GENOMIC DNA]</scope>
    <source>
        <strain evidence="12">Berkeley</strain>
    </source>
</reference>
<organism evidence="10 12">
    <name type="scientific">Drosophila melanogaster</name>
    <name type="common">Fruit fly</name>
    <dbReference type="NCBI Taxonomy" id="7227"/>
    <lineage>
        <taxon>Eukaryota</taxon>
        <taxon>Metazoa</taxon>
        <taxon>Ecdysozoa</taxon>
        <taxon>Arthropoda</taxon>
        <taxon>Hexapoda</taxon>
        <taxon>Insecta</taxon>
        <taxon>Pterygota</taxon>
        <taxon>Neoptera</taxon>
        <taxon>Endopterygota</taxon>
        <taxon>Diptera</taxon>
        <taxon>Brachycera</taxon>
        <taxon>Muscomorpha</taxon>
        <taxon>Ephydroidea</taxon>
        <taxon>Drosophilidae</taxon>
        <taxon>Drosophila</taxon>
        <taxon>Sophophora</taxon>
    </lineage>
</organism>
<keyword evidence="1" id="KW-0479">Metal-binding</keyword>
<evidence type="ECO:0000313" key="11">
    <source>
        <dbReference type="FlyBase" id="FBgn0262588"/>
    </source>
</evidence>
<dbReference type="Proteomes" id="UP000000803">
    <property type="component" value="Chromosome 3R"/>
</dbReference>
<feature type="chain" id="PRO_5002094174" description="Peptidase S1 domain-containing protein" evidence="8">
    <location>
        <begin position="21"/>
        <end position="258"/>
    </location>
</feature>
<proteinExistence type="inferred from homology"/>
<protein>
    <recommendedName>
        <fullName evidence="9">Peptidase S1 domain-containing protein</fullName>
    </recommendedName>
</protein>
<dbReference type="GO" id="GO:0006508">
    <property type="term" value="P:proteolysis"/>
    <property type="evidence" value="ECO:0007669"/>
    <property type="project" value="InterPro"/>
</dbReference>
<dbReference type="InterPro" id="IPR009003">
    <property type="entry name" value="Peptidase_S1_PA"/>
</dbReference>
<dbReference type="InterPro" id="IPR043504">
    <property type="entry name" value="Peptidase_S1_PA_chymotrypsin"/>
</dbReference>
<comment type="similarity">
    <text evidence="7">Belongs to the peptidase S1 family. CLIP subfamily.</text>
</comment>
<keyword evidence="2 8" id="KW-0732">Signal</keyword>
<feature type="signal peptide" evidence="8">
    <location>
        <begin position="1"/>
        <end position="20"/>
    </location>
</feature>
<reference evidence="10 12" key="3">
    <citation type="journal article" date="2002" name="Genome Biol.">
        <title>Annotation of the Drosophila melanogaster euchromatic genome: a systematic review.</title>
        <authorList>
            <person name="Misra S."/>
            <person name="Crosby M.A."/>
            <person name="Mungall C.J."/>
            <person name="Matthews B.B."/>
            <person name="Campbell K.S."/>
            <person name="Hradecky P."/>
            <person name="Huang Y."/>
            <person name="Kaminker J.S."/>
            <person name="Millburn G.H."/>
            <person name="Prochnik S.E."/>
            <person name="Smith C.D."/>
            <person name="Tupy J.L."/>
            <person name="Whitfied E.J."/>
            <person name="Bayraktaroglu L."/>
            <person name="Berman B.P."/>
            <person name="Bettencourt B.R."/>
            <person name="Celniker S.E."/>
            <person name="de Grey A.D."/>
            <person name="Drysdale R.A."/>
            <person name="Harris N.L."/>
            <person name="Richter J."/>
            <person name="Russo S."/>
            <person name="Schroeder A.J."/>
            <person name="Shu S.Q."/>
            <person name="Stapleton M."/>
            <person name="Yamada C."/>
            <person name="Ashburner M."/>
            <person name="Gelbart W.M."/>
            <person name="Rubin G.M."/>
            <person name="Lewis S.E."/>
        </authorList>
    </citation>
    <scope>GENOME REANNOTATION</scope>
    <source>
        <strain evidence="12">Berkeley</strain>
    </source>
</reference>
<dbReference type="GO" id="GO:0005615">
    <property type="term" value="C:extracellular space"/>
    <property type="evidence" value="ECO:0000318"/>
    <property type="project" value="GO_Central"/>
</dbReference>
<evidence type="ECO:0000256" key="2">
    <source>
        <dbReference type="ARBA" id="ARBA00022729"/>
    </source>
</evidence>
<dbReference type="KEGG" id="dme:Dmel_CG43125"/>
<dbReference type="PANTHER" id="PTHR24256">
    <property type="entry name" value="TRYPTASE-RELATED"/>
    <property type="match status" value="1"/>
</dbReference>
<sequence length="258" mass="29269">MSATLRLAVFALLLFYQGSALFLEQNCGKSSVFSPAPWLVKIRPELSSNITCTGTLINERFVLTAASCIDYQTELIVRLGEIDGTLQNSSKLQYEEIYVARALIHRSYSSESHQYNIALLRLKTSVVYKKNIQPICIDVNVGKVPKAPTFEIEKKKNEEPKKNKAGIMKRFLNWFLSLFGVREPRPDVILPPQPIAVGWPLTKQINESALFHQYGILSHRNSESKKDVYTDVMAYVNWITPLALDVHITMAPNTDFDF</sequence>
<dbReference type="FunFam" id="2.40.10.10:FF:000028">
    <property type="entry name" value="Serine protease easter"/>
    <property type="match status" value="1"/>
</dbReference>
<dbReference type="BioGRID-ORCS" id="12798281">
    <property type="hits" value="0 hits in 1 CRISPR screen"/>
</dbReference>
<dbReference type="SUPFAM" id="SSF50494">
    <property type="entry name" value="Trypsin-like serine proteases"/>
    <property type="match status" value="1"/>
</dbReference>